<evidence type="ECO:0000313" key="3">
    <source>
        <dbReference type="EMBL" id="KAJ8887224.1"/>
    </source>
</evidence>
<feature type="transmembrane region" description="Helical" evidence="1">
    <location>
        <begin position="54"/>
        <end position="73"/>
    </location>
</feature>
<keyword evidence="1" id="KW-0812">Transmembrane</keyword>
<accession>A0ABQ9HS60</accession>
<protein>
    <recommendedName>
        <fullName evidence="2">PiggyBac transposable element-derived protein domain-containing protein</fullName>
    </recommendedName>
</protein>
<dbReference type="PANTHER" id="PTHR46599:SF3">
    <property type="entry name" value="PIGGYBAC TRANSPOSABLE ELEMENT-DERIVED PROTEIN 4"/>
    <property type="match status" value="1"/>
</dbReference>
<dbReference type="InterPro" id="IPR029526">
    <property type="entry name" value="PGBD"/>
</dbReference>
<dbReference type="Proteomes" id="UP001159363">
    <property type="component" value="Chromosome X"/>
</dbReference>
<comment type="caution">
    <text evidence="3">The sequence shown here is derived from an EMBL/GenBank/DDBJ whole genome shotgun (WGS) entry which is preliminary data.</text>
</comment>
<dbReference type="EMBL" id="JARBHB010000004">
    <property type="protein sequence ID" value="KAJ8887224.1"/>
    <property type="molecule type" value="Genomic_DNA"/>
</dbReference>
<evidence type="ECO:0000259" key="2">
    <source>
        <dbReference type="Pfam" id="PF13843"/>
    </source>
</evidence>
<reference evidence="3 4" key="1">
    <citation type="submission" date="2023-02" db="EMBL/GenBank/DDBJ databases">
        <title>LHISI_Scaffold_Assembly.</title>
        <authorList>
            <person name="Stuart O.P."/>
            <person name="Cleave R."/>
            <person name="Magrath M.J.L."/>
            <person name="Mikheyev A.S."/>
        </authorList>
    </citation>
    <scope>NUCLEOTIDE SEQUENCE [LARGE SCALE GENOMIC DNA]</scope>
    <source>
        <strain evidence="3">Daus_M_001</strain>
        <tissue evidence="3">Leg muscle</tissue>
    </source>
</reference>
<name>A0ABQ9HS60_9NEOP</name>
<gene>
    <name evidence="3" type="ORF">PR048_013439</name>
</gene>
<dbReference type="PANTHER" id="PTHR46599">
    <property type="entry name" value="PIGGYBAC TRANSPOSABLE ELEMENT-DERIVED PROTEIN 4"/>
    <property type="match status" value="1"/>
</dbReference>
<keyword evidence="1" id="KW-1133">Transmembrane helix</keyword>
<organism evidence="3 4">
    <name type="scientific">Dryococelus australis</name>
    <dbReference type="NCBI Taxonomy" id="614101"/>
    <lineage>
        <taxon>Eukaryota</taxon>
        <taxon>Metazoa</taxon>
        <taxon>Ecdysozoa</taxon>
        <taxon>Arthropoda</taxon>
        <taxon>Hexapoda</taxon>
        <taxon>Insecta</taxon>
        <taxon>Pterygota</taxon>
        <taxon>Neoptera</taxon>
        <taxon>Polyneoptera</taxon>
        <taxon>Phasmatodea</taxon>
        <taxon>Verophasmatodea</taxon>
        <taxon>Anareolatae</taxon>
        <taxon>Phasmatidae</taxon>
        <taxon>Eurycanthinae</taxon>
        <taxon>Dryococelus</taxon>
    </lineage>
</organism>
<evidence type="ECO:0000313" key="4">
    <source>
        <dbReference type="Proteomes" id="UP001159363"/>
    </source>
</evidence>
<keyword evidence="1" id="KW-0472">Membrane</keyword>
<evidence type="ECO:0000256" key="1">
    <source>
        <dbReference type="SAM" id="Phobius"/>
    </source>
</evidence>
<proteinExistence type="predicted"/>
<keyword evidence="4" id="KW-1185">Reference proteome</keyword>
<feature type="domain" description="PiggyBac transposable element-derived protein" evidence="2">
    <location>
        <begin position="39"/>
        <end position="159"/>
    </location>
</feature>
<sequence>MPGIKDITNICVMILIQLFLKKLRYKYKNFGNNQVPCTNCKQHGTCPHSHLRKWFVNNCIEIYVFIAITMLIVRNKHLSIAEYWSTDPSMHAPIFSEIMPWDRYILLLRLLHFSDNDQTAEGDKLKKKLDLILISCFASNSVPFRNLCIDDSLMIVNGRL</sequence>
<dbReference type="Pfam" id="PF13843">
    <property type="entry name" value="DDE_Tnp_1_7"/>
    <property type="match status" value="1"/>
</dbReference>